<organism evidence="1 2">
    <name type="scientific">Glutamicibacter ardleyensis</name>
    <dbReference type="NCBI Taxonomy" id="225894"/>
    <lineage>
        <taxon>Bacteria</taxon>
        <taxon>Bacillati</taxon>
        <taxon>Actinomycetota</taxon>
        <taxon>Actinomycetes</taxon>
        <taxon>Micrococcales</taxon>
        <taxon>Micrococcaceae</taxon>
        <taxon>Glutamicibacter</taxon>
    </lineage>
</organism>
<dbReference type="GeneID" id="303304081"/>
<evidence type="ECO:0000313" key="2">
    <source>
        <dbReference type="Proteomes" id="UP000606115"/>
    </source>
</evidence>
<keyword evidence="2" id="KW-1185">Reference proteome</keyword>
<accession>A0ABQ2DLJ9</accession>
<dbReference type="RefSeq" id="WP_188685070.1">
    <property type="nucleotide sequence ID" value="NZ_BMKX01000003.1"/>
</dbReference>
<evidence type="ECO:0000313" key="1">
    <source>
        <dbReference type="EMBL" id="GGJ58958.1"/>
    </source>
</evidence>
<protein>
    <submittedName>
        <fullName evidence="1">Uncharacterized protein</fullName>
    </submittedName>
</protein>
<proteinExistence type="predicted"/>
<dbReference type="Proteomes" id="UP000606115">
    <property type="component" value="Unassembled WGS sequence"/>
</dbReference>
<comment type="caution">
    <text evidence="1">The sequence shown here is derived from an EMBL/GenBank/DDBJ whole genome shotgun (WGS) entry which is preliminary data.</text>
</comment>
<sequence length="65" mass="7058">MANITRTAALTVTSKLTATEMQEFLTGVPDGAEISFSHQQGDRRDLREAGRSATTIKATWTDSKS</sequence>
<gene>
    <name evidence="1" type="ORF">GCM10007173_17110</name>
</gene>
<reference evidence="2" key="1">
    <citation type="journal article" date="2019" name="Int. J. Syst. Evol. Microbiol.">
        <title>The Global Catalogue of Microorganisms (GCM) 10K type strain sequencing project: providing services to taxonomists for standard genome sequencing and annotation.</title>
        <authorList>
            <consortium name="The Broad Institute Genomics Platform"/>
            <consortium name="The Broad Institute Genome Sequencing Center for Infectious Disease"/>
            <person name="Wu L."/>
            <person name="Ma J."/>
        </authorList>
    </citation>
    <scope>NUCLEOTIDE SEQUENCE [LARGE SCALE GENOMIC DNA]</scope>
    <source>
        <strain evidence="2">CGMCC 1.3685</strain>
    </source>
</reference>
<name>A0ABQ2DLJ9_9MICC</name>
<dbReference type="EMBL" id="BMKX01000003">
    <property type="protein sequence ID" value="GGJ58958.1"/>
    <property type="molecule type" value="Genomic_DNA"/>
</dbReference>